<evidence type="ECO:0000313" key="8">
    <source>
        <dbReference type="EMBL" id="ARJ70011.1"/>
    </source>
</evidence>
<evidence type="ECO:0000313" key="9">
    <source>
        <dbReference type="Proteomes" id="UP000193017"/>
    </source>
</evidence>
<dbReference type="KEGG" id="pcon:B0A89_10605"/>
<evidence type="ECO:0000256" key="4">
    <source>
        <dbReference type="ARBA" id="ARBA00022989"/>
    </source>
</evidence>
<dbReference type="AlphaFoldDB" id="A0A1W6CYS2"/>
<comment type="similarity">
    <text evidence="2">Belongs to the autoinducer-2 exporter (AI-2E) (TC 2.A.86) family.</text>
</comment>
<dbReference type="EMBL" id="CP020612">
    <property type="protein sequence ID" value="ARJ70011.1"/>
    <property type="molecule type" value="Genomic_DNA"/>
</dbReference>
<feature type="compositionally biased region" description="Low complexity" evidence="6">
    <location>
        <begin position="461"/>
        <end position="480"/>
    </location>
</feature>
<dbReference type="GO" id="GO:0016020">
    <property type="term" value="C:membrane"/>
    <property type="evidence" value="ECO:0007669"/>
    <property type="project" value="UniProtKB-SubCell"/>
</dbReference>
<sequence>MRVPVHKQVWWWGGVALLVVALLWGLGDVMTPFLIGAGIAYVLDPLADMLERSGLSRTKAVALITIIAVLAFVLAMVLLVPMLIHQVAQLVTDAPGYLEVAQGWLSNRFPDLMPADGTVESAMTEAARQLSERGGTIMVTLLSSLGNIVSVFLLLVIVPVVAFYLLLDWDRMVARIDTLLPREHAGTIRRIAREINESMAGFLRGQGLVTLILATFYSTGLLLVGLPFALVIGISAAVLSIIPYVGVFTGGVTSVTVAAFAFWNEPQWIVAVLAIFVVGQIIEGNYLQPKIIGGHVGLHPVWLMIALAVFGKLFGFVGLIVAVPLGAIMGVLTRFAVERYKEGALYTGRDVVPAPVPPVLIELVPRGTTAETRRRAQEAHAAAVAEVRIEEARSAAREAAEEAARRDGAKIAVARVTVAEPGAAGAAQAPVMETEIRTWGGKTPDGTDPDAPDTPIPDAPVPQAGPAAPARDGAGGAILPSAPPVPPSAAALPGRPAAAFPGTAPDG</sequence>
<feature type="transmembrane region" description="Helical" evidence="7">
    <location>
        <begin position="148"/>
        <end position="167"/>
    </location>
</feature>
<dbReference type="Pfam" id="PF01594">
    <property type="entry name" value="AI-2E_transport"/>
    <property type="match status" value="1"/>
</dbReference>
<evidence type="ECO:0000256" key="5">
    <source>
        <dbReference type="ARBA" id="ARBA00023136"/>
    </source>
</evidence>
<gene>
    <name evidence="8" type="ORF">B0A89_10605</name>
</gene>
<dbReference type="Proteomes" id="UP000193017">
    <property type="component" value="Chromosome"/>
</dbReference>
<proteinExistence type="inferred from homology"/>
<dbReference type="GO" id="GO:0055085">
    <property type="term" value="P:transmembrane transport"/>
    <property type="evidence" value="ECO:0007669"/>
    <property type="project" value="TreeGrafter"/>
</dbReference>
<feature type="transmembrane region" description="Helical" evidence="7">
    <location>
        <begin position="241"/>
        <end position="263"/>
    </location>
</feature>
<keyword evidence="4 7" id="KW-1133">Transmembrane helix</keyword>
<evidence type="ECO:0000256" key="1">
    <source>
        <dbReference type="ARBA" id="ARBA00004141"/>
    </source>
</evidence>
<feature type="transmembrane region" description="Helical" evidence="7">
    <location>
        <begin position="62"/>
        <end position="84"/>
    </location>
</feature>
<dbReference type="RefSeq" id="WP_085378129.1">
    <property type="nucleotide sequence ID" value="NZ_CP020612.1"/>
</dbReference>
<comment type="subcellular location">
    <subcellularLocation>
        <location evidence="1">Membrane</location>
        <topology evidence="1">Multi-pass membrane protein</topology>
    </subcellularLocation>
</comment>
<evidence type="ECO:0000256" key="6">
    <source>
        <dbReference type="SAM" id="MobiDB-lite"/>
    </source>
</evidence>
<feature type="transmembrane region" description="Helical" evidence="7">
    <location>
        <begin position="268"/>
        <end position="287"/>
    </location>
</feature>
<evidence type="ECO:0000256" key="7">
    <source>
        <dbReference type="SAM" id="Phobius"/>
    </source>
</evidence>
<feature type="transmembrane region" description="Helical" evidence="7">
    <location>
        <begin position="299"/>
        <end position="332"/>
    </location>
</feature>
<feature type="compositionally biased region" description="Low complexity" evidence="6">
    <location>
        <begin position="488"/>
        <end position="501"/>
    </location>
</feature>
<dbReference type="InterPro" id="IPR002549">
    <property type="entry name" value="AI-2E-like"/>
</dbReference>
<evidence type="ECO:0000256" key="3">
    <source>
        <dbReference type="ARBA" id="ARBA00022692"/>
    </source>
</evidence>
<keyword evidence="9" id="KW-1185">Reference proteome</keyword>
<dbReference type="PANTHER" id="PTHR21716:SF64">
    <property type="entry name" value="AI-2 TRANSPORT PROTEIN TQSA"/>
    <property type="match status" value="1"/>
</dbReference>
<dbReference type="OrthoDB" id="5792512at2"/>
<feature type="region of interest" description="Disordered" evidence="6">
    <location>
        <begin position="438"/>
        <end position="507"/>
    </location>
</feature>
<evidence type="ECO:0000256" key="2">
    <source>
        <dbReference type="ARBA" id="ARBA00009773"/>
    </source>
</evidence>
<keyword evidence="5 7" id="KW-0472">Membrane</keyword>
<keyword evidence="3 7" id="KW-0812">Transmembrane</keyword>
<name>A0A1W6CYS2_9RHOB</name>
<dbReference type="PANTHER" id="PTHR21716">
    <property type="entry name" value="TRANSMEMBRANE PROTEIN"/>
    <property type="match status" value="1"/>
</dbReference>
<reference evidence="8 9" key="1">
    <citation type="submission" date="2017-03" db="EMBL/GenBank/DDBJ databases">
        <title>Genome sequence of Paracoccus contaminans isolated from a water microcosm.</title>
        <authorList>
            <person name="Aurass P."/>
            <person name="Karste S."/>
            <person name="Trost E."/>
            <person name="Glaeser S.P."/>
            <person name="Kaempfer P."/>
            <person name="Flieger A."/>
        </authorList>
    </citation>
    <scope>NUCLEOTIDE SEQUENCE [LARGE SCALE GENOMIC DNA]</scope>
    <source>
        <strain evidence="9">RKI 16-01929T\LMG 29738T\CCM 8701T\CIP 111112T</strain>
    </source>
</reference>
<dbReference type="STRING" id="1945662.B0A89_10605"/>
<evidence type="ECO:0008006" key="10">
    <source>
        <dbReference type="Google" id="ProtNLM"/>
    </source>
</evidence>
<feature type="transmembrane region" description="Helical" evidence="7">
    <location>
        <begin position="208"/>
        <end position="235"/>
    </location>
</feature>
<accession>A0A1W6CYS2</accession>
<organism evidence="8 9">
    <name type="scientific">Paracoccus contaminans</name>
    <dbReference type="NCBI Taxonomy" id="1945662"/>
    <lineage>
        <taxon>Bacteria</taxon>
        <taxon>Pseudomonadati</taxon>
        <taxon>Pseudomonadota</taxon>
        <taxon>Alphaproteobacteria</taxon>
        <taxon>Rhodobacterales</taxon>
        <taxon>Paracoccaceae</taxon>
        <taxon>Paracoccus</taxon>
    </lineage>
</organism>
<protein>
    <recommendedName>
        <fullName evidence="10">AI-2E family transporter</fullName>
    </recommendedName>
</protein>